<dbReference type="CDD" id="cd10448">
    <property type="entry name" value="GIY-YIG_unchar_3"/>
    <property type="match status" value="1"/>
</dbReference>
<dbReference type="InterPro" id="IPR050190">
    <property type="entry name" value="UPF0213_domain"/>
</dbReference>
<comment type="similarity">
    <text evidence="1">Belongs to the UPF0213 family.</text>
</comment>
<dbReference type="Pfam" id="PF01541">
    <property type="entry name" value="GIY-YIG"/>
    <property type="match status" value="1"/>
</dbReference>
<dbReference type="PANTHER" id="PTHR34477:SF5">
    <property type="entry name" value="BSL5627 PROTEIN"/>
    <property type="match status" value="1"/>
</dbReference>
<feature type="domain" description="GIY-YIG" evidence="2">
    <location>
        <begin position="2"/>
        <end position="79"/>
    </location>
</feature>
<reference evidence="4" key="1">
    <citation type="submission" date="2015-08" db="EMBL/GenBank/DDBJ databases">
        <authorList>
            <person name="Varghese N."/>
        </authorList>
    </citation>
    <scope>NUCLEOTIDE SEQUENCE [LARGE SCALE GENOMIC DNA]</scope>
    <source>
        <strain evidence="4">DSM 23407</strain>
    </source>
</reference>
<dbReference type="PANTHER" id="PTHR34477">
    <property type="entry name" value="UPF0213 PROTEIN YHBQ"/>
    <property type="match status" value="1"/>
</dbReference>
<keyword evidence="3" id="KW-0540">Nuclease</keyword>
<dbReference type="Proteomes" id="UP000183900">
    <property type="component" value="Unassembled WGS sequence"/>
</dbReference>
<dbReference type="SUPFAM" id="SSF82771">
    <property type="entry name" value="GIY-YIG endonuclease"/>
    <property type="match status" value="1"/>
</dbReference>
<dbReference type="AlphaFoldDB" id="A0A0K6HV15"/>
<keyword evidence="3" id="KW-0378">Hydrolase</keyword>
<gene>
    <name evidence="3" type="ORF">Ga0061067_103293</name>
</gene>
<evidence type="ECO:0000313" key="4">
    <source>
        <dbReference type="Proteomes" id="UP000183900"/>
    </source>
</evidence>
<evidence type="ECO:0000313" key="3">
    <source>
        <dbReference type="EMBL" id="CUA94745.1"/>
    </source>
</evidence>
<dbReference type="SMART" id="SM00465">
    <property type="entry name" value="GIYc"/>
    <property type="match status" value="1"/>
</dbReference>
<dbReference type="Gene3D" id="3.40.1440.10">
    <property type="entry name" value="GIY-YIG endonuclease"/>
    <property type="match status" value="1"/>
</dbReference>
<dbReference type="OrthoDB" id="287318at2"/>
<keyword evidence="4" id="KW-1185">Reference proteome</keyword>
<evidence type="ECO:0000259" key="2">
    <source>
        <dbReference type="PROSITE" id="PS50164"/>
    </source>
</evidence>
<dbReference type="PROSITE" id="PS50164">
    <property type="entry name" value="GIY_YIG"/>
    <property type="match status" value="1"/>
</dbReference>
<accession>A0A0K6HV15</accession>
<evidence type="ECO:0000256" key="1">
    <source>
        <dbReference type="ARBA" id="ARBA00007435"/>
    </source>
</evidence>
<sequence length="96" mass="11230">MRCFWVYILAGRKNGTVYTGVTNDLTRRLHEHQSGTGSRFTARYSVQRLVWYEPHGTAEEAIAREKAIKSWPRAWKVELIEATNPEWYDLGRFLNA</sequence>
<dbReference type="EMBL" id="CYHE01000003">
    <property type="protein sequence ID" value="CUA94745.1"/>
    <property type="molecule type" value="Genomic_DNA"/>
</dbReference>
<protein>
    <submittedName>
        <fullName evidence="3">Predicted endonuclease, GIY-YIG superfamily</fullName>
    </submittedName>
</protein>
<organism evidence="3 4">
    <name type="scientific">Pannonibacter indicus</name>
    <dbReference type="NCBI Taxonomy" id="466044"/>
    <lineage>
        <taxon>Bacteria</taxon>
        <taxon>Pseudomonadati</taxon>
        <taxon>Pseudomonadota</taxon>
        <taxon>Alphaproteobacteria</taxon>
        <taxon>Hyphomicrobiales</taxon>
        <taxon>Stappiaceae</taxon>
        <taxon>Pannonibacter</taxon>
    </lineage>
</organism>
<keyword evidence="3" id="KW-0255">Endonuclease</keyword>
<name>A0A0K6HV15_9HYPH</name>
<dbReference type="RefSeq" id="WP_055455088.1">
    <property type="nucleotide sequence ID" value="NZ_CYHE01000003.1"/>
</dbReference>
<dbReference type="InterPro" id="IPR000305">
    <property type="entry name" value="GIY-YIG_endonuc"/>
</dbReference>
<dbReference type="InterPro" id="IPR035901">
    <property type="entry name" value="GIY-YIG_endonuc_sf"/>
</dbReference>
<dbReference type="GO" id="GO:0004519">
    <property type="term" value="F:endonuclease activity"/>
    <property type="evidence" value="ECO:0007669"/>
    <property type="project" value="UniProtKB-KW"/>
</dbReference>
<proteinExistence type="inferred from homology"/>